<dbReference type="STRING" id="156994.SAMN04488028_10849"/>
<evidence type="ECO:0000313" key="1">
    <source>
        <dbReference type="EMBL" id="SHK74284.1"/>
    </source>
</evidence>
<organism evidence="1 2">
    <name type="scientific">Reichenbachiella agariperforans</name>
    <dbReference type="NCBI Taxonomy" id="156994"/>
    <lineage>
        <taxon>Bacteria</taxon>
        <taxon>Pseudomonadati</taxon>
        <taxon>Bacteroidota</taxon>
        <taxon>Cytophagia</taxon>
        <taxon>Cytophagales</taxon>
        <taxon>Reichenbachiellaceae</taxon>
        <taxon>Reichenbachiella</taxon>
    </lineage>
</organism>
<dbReference type="AlphaFoldDB" id="A0A1M6UYQ5"/>
<proteinExistence type="predicted"/>
<keyword evidence="2" id="KW-1185">Reference proteome</keyword>
<dbReference type="EMBL" id="FRAA01000008">
    <property type="protein sequence ID" value="SHK74284.1"/>
    <property type="molecule type" value="Genomic_DNA"/>
</dbReference>
<dbReference type="RefSeq" id="WP_073124582.1">
    <property type="nucleotide sequence ID" value="NZ_FRAA01000008.1"/>
</dbReference>
<evidence type="ECO:0000313" key="2">
    <source>
        <dbReference type="Proteomes" id="UP000184474"/>
    </source>
</evidence>
<accession>A0A1M6UYQ5</accession>
<name>A0A1M6UYQ5_REIAG</name>
<reference evidence="2" key="1">
    <citation type="submission" date="2016-11" db="EMBL/GenBank/DDBJ databases">
        <authorList>
            <person name="Varghese N."/>
            <person name="Submissions S."/>
        </authorList>
    </citation>
    <scope>NUCLEOTIDE SEQUENCE [LARGE SCALE GENOMIC DNA]</scope>
    <source>
        <strain evidence="2">DSM 26134</strain>
    </source>
</reference>
<dbReference type="Proteomes" id="UP000184474">
    <property type="component" value="Unassembled WGS sequence"/>
</dbReference>
<sequence length="66" mass="7834">MSIALSNLRTHKSYVLTNYGEKFEFSVQEIMPYDEFLLKDVNTLETYYMSELIGRGKGKDFSIWER</sequence>
<gene>
    <name evidence="1" type="ORF">SAMN04488028_10849</name>
</gene>
<protein>
    <submittedName>
        <fullName evidence="1">Uncharacterized protein</fullName>
    </submittedName>
</protein>